<sequence>MGLAQKICKNKNFFHTHRRDRNRMVEAFVGGQTVAKATKSQAKMDERMA</sequence>
<accession>C2JXF7</accession>
<dbReference type="HOGENOM" id="CLU_3137108_0_0_9"/>
<protein>
    <submittedName>
        <fullName evidence="1">Uncharacterized protein</fullName>
    </submittedName>
</protein>
<dbReference type="Proteomes" id="UP000004525">
    <property type="component" value="Unassembled WGS sequence"/>
</dbReference>
<name>C2JXF7_LACRM</name>
<evidence type="ECO:0000313" key="1">
    <source>
        <dbReference type="EMBL" id="EEN80290.1"/>
    </source>
</evidence>
<evidence type="ECO:0000313" key="2">
    <source>
        <dbReference type="Proteomes" id="UP000004525"/>
    </source>
</evidence>
<dbReference type="EMBL" id="ACIZ01000066">
    <property type="protein sequence ID" value="EEN80290.1"/>
    <property type="molecule type" value="Genomic_DNA"/>
</dbReference>
<proteinExistence type="predicted"/>
<comment type="caution">
    <text evidence="1">The sequence shown here is derived from an EMBL/GenBank/DDBJ whole genome shotgun (WGS) entry which is preliminary data.</text>
</comment>
<gene>
    <name evidence="1" type="ORF">HMPREF0539_1591</name>
</gene>
<keyword evidence="2" id="KW-1185">Reference proteome</keyword>
<reference evidence="1" key="1">
    <citation type="submission" date="2009-01" db="EMBL/GenBank/DDBJ databases">
        <authorList>
            <person name="Qin X."/>
            <person name="Bachman B."/>
            <person name="Battles P."/>
            <person name="Bell A."/>
            <person name="Bess C."/>
            <person name="Bickham C."/>
            <person name="Chaboub L."/>
            <person name="Chen D."/>
            <person name="Coyle M."/>
            <person name="Deiros D.R."/>
            <person name="Dinh H."/>
            <person name="Forbes L."/>
            <person name="Fowler G."/>
            <person name="Francisco L."/>
            <person name="Fu Q."/>
            <person name="Gubbala S."/>
            <person name="Hale W."/>
            <person name="Han Y."/>
            <person name="Hemphill L."/>
            <person name="Highlander S.K."/>
            <person name="Hirani K."/>
            <person name="Hogues M."/>
            <person name="Jackson L."/>
            <person name="Jakkamsetti A."/>
            <person name="Javaid M."/>
            <person name="Jiang H."/>
            <person name="Korchina V."/>
            <person name="Kovar C."/>
            <person name="Lara F."/>
            <person name="Lee S."/>
            <person name="Mata R."/>
            <person name="Mathew T."/>
            <person name="Moen C."/>
            <person name="Morales K."/>
            <person name="Munidasa M."/>
            <person name="Nazareth L."/>
            <person name="Ngo R."/>
            <person name="Nguyen L."/>
            <person name="Okwuonu G."/>
            <person name="Ongeri F."/>
            <person name="Patil S."/>
            <person name="Petrosino J."/>
            <person name="Pham C."/>
            <person name="Pham P."/>
            <person name="Pu L.-L."/>
            <person name="Puazo M."/>
            <person name="Raj R."/>
            <person name="Reid J."/>
            <person name="Rouhana J."/>
            <person name="Saada N."/>
            <person name="Shang Y."/>
            <person name="Simmons D."/>
            <person name="Thornton R."/>
            <person name="Warren J."/>
            <person name="Weissenberger G."/>
            <person name="Zhang J."/>
            <person name="Zhang L."/>
            <person name="Zhou C."/>
            <person name="Zhu D."/>
            <person name="Muzny D."/>
            <person name="Worley K."/>
            <person name="Gibbs R."/>
        </authorList>
    </citation>
    <scope>NUCLEOTIDE SEQUENCE [LARGE SCALE GENOMIC DNA]</scope>
    <source>
        <strain evidence="1">LMS2-1</strain>
    </source>
</reference>
<organism evidence="1 2">
    <name type="scientific">Lacticaseibacillus rhamnosus (strain LMS2-1)</name>
    <dbReference type="NCBI Taxonomy" id="525361"/>
    <lineage>
        <taxon>Bacteria</taxon>
        <taxon>Bacillati</taxon>
        <taxon>Bacillota</taxon>
        <taxon>Bacilli</taxon>
        <taxon>Lactobacillales</taxon>
        <taxon>Lactobacillaceae</taxon>
        <taxon>Lacticaseibacillus</taxon>
    </lineage>
</organism>
<dbReference type="AlphaFoldDB" id="C2JXF7"/>